<dbReference type="EMBL" id="QWVT01000016">
    <property type="protein sequence ID" value="RID85178.1"/>
    <property type="molecule type" value="Genomic_DNA"/>
</dbReference>
<evidence type="ECO:0000313" key="2">
    <source>
        <dbReference type="Proteomes" id="UP000265816"/>
    </source>
</evidence>
<dbReference type="SUPFAM" id="SSF82784">
    <property type="entry name" value="OsmC-like"/>
    <property type="match status" value="1"/>
</dbReference>
<dbReference type="Pfam" id="PF02566">
    <property type="entry name" value="OsmC"/>
    <property type="match status" value="1"/>
</dbReference>
<dbReference type="InterPro" id="IPR015946">
    <property type="entry name" value="KH_dom-like_a/b"/>
</dbReference>
<dbReference type="PANTHER" id="PTHR34352:SF1">
    <property type="entry name" value="PROTEIN YHFA"/>
    <property type="match status" value="1"/>
</dbReference>
<dbReference type="RefSeq" id="WP_119112802.1">
    <property type="nucleotide sequence ID" value="NZ_CBCSEO010000016.1"/>
</dbReference>
<dbReference type="AlphaFoldDB" id="A0A398B8M0"/>
<dbReference type="Gene3D" id="3.30.300.20">
    <property type="match status" value="1"/>
</dbReference>
<keyword evidence="2" id="KW-1185">Reference proteome</keyword>
<name>A0A398B8M0_9BACI</name>
<sequence length="130" mass="14228">MEFHLKEAEGFYTDLEYGRLEVAGSAQQGFKPSQLLVSSVAVCSGGVLRTVLEKMRLAFSDIHISAREERSGGVGSPIEKIQLHFIIKGIGLPTEKIEKAMKFTTRNCPIVQSLQGSIEVDKTFEIVDGG</sequence>
<dbReference type="Proteomes" id="UP000265816">
    <property type="component" value="Unassembled WGS sequence"/>
</dbReference>
<protein>
    <submittedName>
        <fullName evidence="1">OsmC family peroxiredoxin</fullName>
    </submittedName>
</protein>
<evidence type="ECO:0000313" key="1">
    <source>
        <dbReference type="EMBL" id="RID85178.1"/>
    </source>
</evidence>
<dbReference type="PANTHER" id="PTHR34352">
    <property type="entry name" value="PROTEIN YHFA"/>
    <property type="match status" value="1"/>
</dbReference>
<dbReference type="OrthoDB" id="13625at2"/>
<comment type="caution">
    <text evidence="1">The sequence shown here is derived from an EMBL/GenBank/DDBJ whole genome shotgun (WGS) entry which is preliminary data.</text>
</comment>
<dbReference type="InterPro" id="IPR003718">
    <property type="entry name" value="OsmC/Ohr_fam"/>
</dbReference>
<reference evidence="1 2" key="1">
    <citation type="submission" date="2018-08" db="EMBL/GenBank/DDBJ databases">
        <title>Bacillus jemisoniae sp. nov., Bacillus chryseoplanitiae sp. nov., Bacillus resnikiae sp. nov., and Bacillus frankliniae sp. nov., isolated from Viking spacecraft and associated surfaces.</title>
        <authorList>
            <person name="Seuylemezian A."/>
            <person name="Vaishampayan P."/>
        </authorList>
    </citation>
    <scope>NUCLEOTIDE SEQUENCE [LARGE SCALE GENOMIC DNA]</scope>
    <source>
        <strain evidence="1 2">JJ-247</strain>
    </source>
</reference>
<proteinExistence type="predicted"/>
<organism evidence="1 2">
    <name type="scientific">Mesobacillus zeae</name>
    <dbReference type="NCBI Taxonomy" id="1917180"/>
    <lineage>
        <taxon>Bacteria</taxon>
        <taxon>Bacillati</taxon>
        <taxon>Bacillota</taxon>
        <taxon>Bacilli</taxon>
        <taxon>Bacillales</taxon>
        <taxon>Bacillaceae</taxon>
        <taxon>Mesobacillus</taxon>
    </lineage>
</organism>
<dbReference type="InterPro" id="IPR036102">
    <property type="entry name" value="OsmC/Ohrsf"/>
</dbReference>
<gene>
    <name evidence="1" type="ORF">D1970_10400</name>
</gene>
<accession>A0A398B8M0</accession>